<dbReference type="OrthoDB" id="1467339at2"/>
<dbReference type="SUPFAM" id="SSF49464">
    <property type="entry name" value="Carboxypeptidase regulatory domain-like"/>
    <property type="match status" value="1"/>
</dbReference>
<proteinExistence type="predicted"/>
<evidence type="ECO:0000256" key="1">
    <source>
        <dbReference type="SAM" id="SignalP"/>
    </source>
</evidence>
<dbReference type="Proteomes" id="UP000199138">
    <property type="component" value="Unassembled WGS sequence"/>
</dbReference>
<evidence type="ECO:0000313" key="2">
    <source>
        <dbReference type="EMBL" id="SFU39361.1"/>
    </source>
</evidence>
<organism evidence="2 3">
    <name type="scientific">Pustulibacterium marinum</name>
    <dbReference type="NCBI Taxonomy" id="1224947"/>
    <lineage>
        <taxon>Bacteria</taxon>
        <taxon>Pseudomonadati</taxon>
        <taxon>Bacteroidota</taxon>
        <taxon>Flavobacteriia</taxon>
        <taxon>Flavobacteriales</taxon>
        <taxon>Flavobacteriaceae</taxon>
        <taxon>Pustulibacterium</taxon>
    </lineage>
</organism>
<dbReference type="STRING" id="1224947.SAMN05216480_102210"/>
<reference evidence="2 3" key="1">
    <citation type="submission" date="2016-10" db="EMBL/GenBank/DDBJ databases">
        <authorList>
            <person name="de Groot N.N."/>
        </authorList>
    </citation>
    <scope>NUCLEOTIDE SEQUENCE [LARGE SCALE GENOMIC DNA]</scope>
    <source>
        <strain evidence="2 3">CGMCC 1.12333</strain>
    </source>
</reference>
<evidence type="ECO:0000313" key="3">
    <source>
        <dbReference type="Proteomes" id="UP000199138"/>
    </source>
</evidence>
<feature type="chain" id="PRO_5011550655" evidence="1">
    <location>
        <begin position="22"/>
        <end position="260"/>
    </location>
</feature>
<protein>
    <submittedName>
        <fullName evidence="2">CarboxypepD_reg-like domain-containing protein</fullName>
    </submittedName>
</protein>
<gene>
    <name evidence="2" type="ORF">SAMN05216480_102210</name>
</gene>
<keyword evidence="3" id="KW-1185">Reference proteome</keyword>
<sequence>MKYTLYILLFFVLHTAFGQDATTKTPNDTIVTGKVVNAQDGKIMDNVHVLNLNKVKGTLTNTEGEFTMNAAVNDTLYFSYLGFKSIKVRVTNDMINFPGTKIELTELAFALEDVVINQYNLTGYLDIDAKNAPVNDNLRYSIAGLDIGYEAGSSGRSAVTRVINSIFNPADFLYNMFGNKGKQMRKLRQMKEDDAIRNMLATKFDRETLTALLQIDESELEEILTYCNYSKGFIETANDLQILDAISGCYEDYKVLNRNK</sequence>
<dbReference type="InterPro" id="IPR008969">
    <property type="entry name" value="CarboxyPept-like_regulatory"/>
</dbReference>
<name>A0A1I7FT67_9FLAO</name>
<dbReference type="EMBL" id="FPBK01000002">
    <property type="protein sequence ID" value="SFU39361.1"/>
    <property type="molecule type" value="Genomic_DNA"/>
</dbReference>
<feature type="signal peptide" evidence="1">
    <location>
        <begin position="1"/>
        <end position="21"/>
    </location>
</feature>
<dbReference type="RefSeq" id="WP_093023869.1">
    <property type="nucleotide sequence ID" value="NZ_FPBK01000002.1"/>
</dbReference>
<keyword evidence="1" id="KW-0732">Signal</keyword>
<dbReference type="AlphaFoldDB" id="A0A1I7FT67"/>
<dbReference type="Pfam" id="PF13715">
    <property type="entry name" value="CarbopepD_reg_2"/>
    <property type="match status" value="1"/>
</dbReference>
<accession>A0A1I7FT67</accession>